<evidence type="ECO:0000256" key="1">
    <source>
        <dbReference type="SAM" id="MobiDB-lite"/>
    </source>
</evidence>
<reference evidence="2" key="2">
    <citation type="submission" date="2023-06" db="EMBL/GenBank/DDBJ databases">
        <authorList>
            <consortium name="Lawrence Berkeley National Laboratory"/>
            <person name="Haridas S."/>
            <person name="Hensen N."/>
            <person name="Bonometti L."/>
            <person name="Westerberg I."/>
            <person name="Brannstrom I.O."/>
            <person name="Guillou S."/>
            <person name="Cros-Aarteil S."/>
            <person name="Calhoun S."/>
            <person name="Kuo A."/>
            <person name="Mondo S."/>
            <person name="Pangilinan J."/>
            <person name="Riley R."/>
            <person name="Labutti K."/>
            <person name="Andreopoulos B."/>
            <person name="Lipzen A."/>
            <person name="Chen C."/>
            <person name="Yanf M."/>
            <person name="Daum C."/>
            <person name="Ng V."/>
            <person name="Clum A."/>
            <person name="Steindorff A."/>
            <person name="Ohm R."/>
            <person name="Martin F."/>
            <person name="Silar P."/>
            <person name="Natvig D."/>
            <person name="Lalanne C."/>
            <person name="Gautier V."/>
            <person name="Ament-Velasquez S.L."/>
            <person name="Kruys A."/>
            <person name="Hutchinson M.I."/>
            <person name="Powell A.J."/>
            <person name="Barry K."/>
            <person name="Miller A.N."/>
            <person name="Grigoriev I.V."/>
            <person name="Debuchy R."/>
            <person name="Gladieux P."/>
            <person name="Thoren M.H."/>
            <person name="Johannesson H."/>
        </authorList>
    </citation>
    <scope>NUCLEOTIDE SEQUENCE</scope>
    <source>
        <strain evidence="2">CBS 955.72</strain>
    </source>
</reference>
<dbReference type="EMBL" id="JAUIQD010000004">
    <property type="protein sequence ID" value="KAK3353773.1"/>
    <property type="molecule type" value="Genomic_DNA"/>
</dbReference>
<dbReference type="PANTHER" id="PTHR38166">
    <property type="entry name" value="C2H2-TYPE DOMAIN-CONTAINING PROTEIN-RELATED"/>
    <property type="match status" value="1"/>
</dbReference>
<feature type="region of interest" description="Disordered" evidence="1">
    <location>
        <begin position="61"/>
        <end position="85"/>
    </location>
</feature>
<feature type="region of interest" description="Disordered" evidence="1">
    <location>
        <begin position="156"/>
        <end position="178"/>
    </location>
</feature>
<reference evidence="2" key="1">
    <citation type="journal article" date="2023" name="Mol. Phylogenet. Evol.">
        <title>Genome-scale phylogeny and comparative genomics of the fungal order Sordariales.</title>
        <authorList>
            <person name="Hensen N."/>
            <person name="Bonometti L."/>
            <person name="Westerberg I."/>
            <person name="Brannstrom I.O."/>
            <person name="Guillou S."/>
            <person name="Cros-Aarteil S."/>
            <person name="Calhoun S."/>
            <person name="Haridas S."/>
            <person name="Kuo A."/>
            <person name="Mondo S."/>
            <person name="Pangilinan J."/>
            <person name="Riley R."/>
            <person name="LaButti K."/>
            <person name="Andreopoulos B."/>
            <person name="Lipzen A."/>
            <person name="Chen C."/>
            <person name="Yan M."/>
            <person name="Daum C."/>
            <person name="Ng V."/>
            <person name="Clum A."/>
            <person name="Steindorff A."/>
            <person name="Ohm R.A."/>
            <person name="Martin F."/>
            <person name="Silar P."/>
            <person name="Natvig D.O."/>
            <person name="Lalanne C."/>
            <person name="Gautier V."/>
            <person name="Ament-Velasquez S.L."/>
            <person name="Kruys A."/>
            <person name="Hutchinson M.I."/>
            <person name="Powell A.J."/>
            <person name="Barry K."/>
            <person name="Miller A.N."/>
            <person name="Grigoriev I.V."/>
            <person name="Debuchy R."/>
            <person name="Gladieux P."/>
            <person name="Hiltunen Thoren M."/>
            <person name="Johannesson H."/>
        </authorList>
    </citation>
    <scope>NUCLEOTIDE SEQUENCE</scope>
    <source>
        <strain evidence="2">CBS 955.72</strain>
    </source>
</reference>
<comment type="caution">
    <text evidence="2">The sequence shown here is derived from an EMBL/GenBank/DDBJ whole genome shotgun (WGS) entry which is preliminary data.</text>
</comment>
<gene>
    <name evidence="2" type="ORF">B0T25DRAFT_220903</name>
</gene>
<sequence length="336" mass="37688">MVTYHLQHNSAEPTEDETTETRFRELCLKLGLARAYDLVVSFQTNTAPAISVIANIPVASGNRGTKRSQEEARPADGVAAKRHQKAQDGPELWDCPFHKAHPEAHPNCLKSGLGRISDVRLHVKRKHAPVYCPRCGQRFYKDNKIEELDAHVAERAAKDSKNPCQQKQFKPPPTVSREQWQSICDDAKNKAHYNKFDNKTIADERRWYQIHAICFPNGTKPESPYKECEHVRRTKLDIQSFTLQGGIDHEVSKFHGNLNINKAVLQQFGHSTLDSYRAYVEGGGEVATPVDDEPAHPKPAGAGSIDPQLLMLNHNSPLHVIDSSFFGEVMEEGDNA</sequence>
<organism evidence="2 3">
    <name type="scientific">Lasiosphaeria hispida</name>
    <dbReference type="NCBI Taxonomy" id="260671"/>
    <lineage>
        <taxon>Eukaryota</taxon>
        <taxon>Fungi</taxon>
        <taxon>Dikarya</taxon>
        <taxon>Ascomycota</taxon>
        <taxon>Pezizomycotina</taxon>
        <taxon>Sordariomycetes</taxon>
        <taxon>Sordariomycetidae</taxon>
        <taxon>Sordariales</taxon>
        <taxon>Lasiosphaeriaceae</taxon>
        <taxon>Lasiosphaeria</taxon>
    </lineage>
</organism>
<evidence type="ECO:0008006" key="4">
    <source>
        <dbReference type="Google" id="ProtNLM"/>
    </source>
</evidence>
<dbReference type="Proteomes" id="UP001275084">
    <property type="component" value="Unassembled WGS sequence"/>
</dbReference>
<proteinExistence type="predicted"/>
<evidence type="ECO:0000313" key="2">
    <source>
        <dbReference type="EMBL" id="KAK3353773.1"/>
    </source>
</evidence>
<protein>
    <recommendedName>
        <fullName evidence="4">C2H2-type domain-containing protein</fullName>
    </recommendedName>
</protein>
<evidence type="ECO:0000313" key="3">
    <source>
        <dbReference type="Proteomes" id="UP001275084"/>
    </source>
</evidence>
<dbReference type="PANTHER" id="PTHR38166:SF1">
    <property type="entry name" value="C2H2-TYPE DOMAIN-CONTAINING PROTEIN"/>
    <property type="match status" value="1"/>
</dbReference>
<keyword evidence="3" id="KW-1185">Reference proteome</keyword>
<dbReference type="AlphaFoldDB" id="A0AAJ0HJB7"/>
<accession>A0AAJ0HJB7</accession>
<name>A0AAJ0HJB7_9PEZI</name>